<reference evidence="6 7" key="1">
    <citation type="submission" date="2016-11" db="EMBL/GenBank/DDBJ databases">
        <authorList>
            <person name="Jaros S."/>
            <person name="Januszkiewicz K."/>
            <person name="Wedrychowicz H."/>
        </authorList>
    </citation>
    <scope>NUCLEOTIDE SEQUENCE [LARGE SCALE GENOMIC DNA]</scope>
    <source>
        <strain evidence="6 7">CGMCC 4.5723</strain>
    </source>
</reference>
<evidence type="ECO:0000256" key="3">
    <source>
        <dbReference type="ARBA" id="ARBA00022839"/>
    </source>
</evidence>
<dbReference type="SUPFAM" id="SSF53098">
    <property type="entry name" value="Ribonuclease H-like"/>
    <property type="match status" value="1"/>
</dbReference>
<keyword evidence="2" id="KW-0378">Hydrolase</keyword>
<proteinExistence type="predicted"/>
<dbReference type="GO" id="GO:0003676">
    <property type="term" value="F:nucleic acid binding"/>
    <property type="evidence" value="ECO:0007669"/>
    <property type="project" value="InterPro"/>
</dbReference>
<dbReference type="InterPro" id="IPR036397">
    <property type="entry name" value="RNaseH_sf"/>
</dbReference>
<organism evidence="6 7">
    <name type="scientific">Nocardiopsis flavescens</name>
    <dbReference type="NCBI Taxonomy" id="758803"/>
    <lineage>
        <taxon>Bacteria</taxon>
        <taxon>Bacillati</taxon>
        <taxon>Actinomycetota</taxon>
        <taxon>Actinomycetes</taxon>
        <taxon>Streptosporangiales</taxon>
        <taxon>Nocardiopsidaceae</taxon>
        <taxon>Nocardiopsis</taxon>
    </lineage>
</organism>
<name>A0A1M6UI65_9ACTN</name>
<evidence type="ECO:0000256" key="4">
    <source>
        <dbReference type="SAM" id="MobiDB-lite"/>
    </source>
</evidence>
<dbReference type="Gene3D" id="3.30.420.10">
    <property type="entry name" value="Ribonuclease H-like superfamily/Ribonuclease H"/>
    <property type="match status" value="1"/>
</dbReference>
<dbReference type="Pfam" id="PF00929">
    <property type="entry name" value="RNase_T"/>
    <property type="match status" value="1"/>
</dbReference>
<dbReference type="EMBL" id="FQZK01000028">
    <property type="protein sequence ID" value="SHK68843.1"/>
    <property type="molecule type" value="Genomic_DNA"/>
</dbReference>
<accession>A0A1M6UI65</accession>
<keyword evidence="7" id="KW-1185">Reference proteome</keyword>
<dbReference type="GO" id="GO:0008408">
    <property type="term" value="F:3'-5' exonuclease activity"/>
    <property type="evidence" value="ECO:0007669"/>
    <property type="project" value="TreeGrafter"/>
</dbReference>
<protein>
    <submittedName>
        <fullName evidence="6">DNA polymerase-3 subunit epsilon</fullName>
    </submittedName>
</protein>
<evidence type="ECO:0000313" key="7">
    <source>
        <dbReference type="Proteomes" id="UP000184452"/>
    </source>
</evidence>
<dbReference type="AlphaFoldDB" id="A0A1M6UI65"/>
<feature type="region of interest" description="Disordered" evidence="4">
    <location>
        <begin position="209"/>
        <end position="244"/>
    </location>
</feature>
<dbReference type="CDD" id="cd06127">
    <property type="entry name" value="DEDDh"/>
    <property type="match status" value="1"/>
</dbReference>
<dbReference type="InterPro" id="IPR012337">
    <property type="entry name" value="RNaseH-like_sf"/>
</dbReference>
<evidence type="ECO:0000256" key="1">
    <source>
        <dbReference type="ARBA" id="ARBA00022722"/>
    </source>
</evidence>
<dbReference type="PANTHER" id="PTHR30231">
    <property type="entry name" value="DNA POLYMERASE III SUBUNIT EPSILON"/>
    <property type="match status" value="1"/>
</dbReference>
<feature type="domain" description="Exonuclease" evidence="5">
    <location>
        <begin position="35"/>
        <end position="200"/>
    </location>
</feature>
<evidence type="ECO:0000259" key="5">
    <source>
        <dbReference type="SMART" id="SM00479"/>
    </source>
</evidence>
<dbReference type="PANTHER" id="PTHR30231:SF4">
    <property type="entry name" value="PROTEIN NEN2"/>
    <property type="match status" value="1"/>
</dbReference>
<evidence type="ECO:0000313" key="6">
    <source>
        <dbReference type="EMBL" id="SHK68843.1"/>
    </source>
</evidence>
<keyword evidence="3" id="KW-0269">Exonuclease</keyword>
<sequence length="315" mass="33312">MAVEPAVIDEGTGMGTLRMGTLTRRRGGVRAADLEYAVLDTETTGLDPRSGARIVEIAVVRLRGDGTLLEEFTTLVDPRTDVAGREFHGIGDGDVIGAPTAEEVVPELARLLSGAVVVGHNLDFEQRFLASELIPVGLPGGAPGLCTLRALRAQVGLDRYSLPKASYALSGTWPTGQHTALGDARACARLLVELIANAPGELRYQGAEPEPAAAPVRGRVPVPSGAPARGVRWKPRTSTPSDLFAPRPWPDVRWRPLELDPLLCGGAFGPTDRAIAEMAAHRDDRTRRRIATAAAVAGGLAAGGLLADLGRRLRR</sequence>
<dbReference type="FunFam" id="3.30.420.10:FF:000045">
    <property type="entry name" value="3'-5' exonuclease DinG"/>
    <property type="match status" value="1"/>
</dbReference>
<gene>
    <name evidence="6" type="ORF">SAMN05421803_1287</name>
</gene>
<dbReference type="STRING" id="758803.SAMN05421803_1287"/>
<dbReference type="Proteomes" id="UP000184452">
    <property type="component" value="Unassembled WGS sequence"/>
</dbReference>
<dbReference type="SMART" id="SM00479">
    <property type="entry name" value="EXOIII"/>
    <property type="match status" value="1"/>
</dbReference>
<evidence type="ECO:0000256" key="2">
    <source>
        <dbReference type="ARBA" id="ARBA00022801"/>
    </source>
</evidence>
<dbReference type="InterPro" id="IPR013520">
    <property type="entry name" value="Ribonucl_H"/>
</dbReference>
<keyword evidence="1" id="KW-0540">Nuclease</keyword>